<evidence type="ECO:0000256" key="9">
    <source>
        <dbReference type="ARBA" id="ARBA00023306"/>
    </source>
</evidence>
<dbReference type="PANTHER" id="PTHR11649">
    <property type="entry name" value="MSS1/TRME-RELATED GTP-BINDING PROTEIN"/>
    <property type="match status" value="1"/>
</dbReference>
<keyword evidence="5 10" id="KW-0547">Nucleotide-binding</keyword>
<evidence type="ECO:0000313" key="13">
    <source>
        <dbReference type="Proteomes" id="UP000070063"/>
    </source>
</evidence>
<keyword evidence="4" id="KW-0479">Metal-binding</keyword>
<accession>A0ABD4EDV2</accession>
<dbReference type="InterPro" id="IPR030393">
    <property type="entry name" value="G_ENGB_dom"/>
</dbReference>
<dbReference type="NCBIfam" id="TIGR03598">
    <property type="entry name" value="GTPase_YsxC"/>
    <property type="match status" value="1"/>
</dbReference>
<dbReference type="InterPro" id="IPR027417">
    <property type="entry name" value="P-loop_NTPase"/>
</dbReference>
<evidence type="ECO:0000313" key="12">
    <source>
        <dbReference type="EMBL" id="KXA37067.1"/>
    </source>
</evidence>
<dbReference type="Pfam" id="PF01926">
    <property type="entry name" value="MMR_HSR1"/>
    <property type="match status" value="1"/>
</dbReference>
<dbReference type="HAMAP" id="MF_00321">
    <property type="entry name" value="GTPase_EngB"/>
    <property type="match status" value="1"/>
</dbReference>
<dbReference type="InterPro" id="IPR006073">
    <property type="entry name" value="GTP-bd"/>
</dbReference>
<keyword evidence="8 10" id="KW-0717">Septation</keyword>
<organism evidence="12 13">
    <name type="scientific">Staphylococcus lugdunensis</name>
    <dbReference type="NCBI Taxonomy" id="28035"/>
    <lineage>
        <taxon>Bacteria</taxon>
        <taxon>Bacillati</taxon>
        <taxon>Bacillota</taxon>
        <taxon>Bacilli</taxon>
        <taxon>Bacillales</taxon>
        <taxon>Staphylococcaceae</taxon>
        <taxon>Staphylococcus</taxon>
    </lineage>
</organism>
<evidence type="ECO:0000256" key="3">
    <source>
        <dbReference type="ARBA" id="ARBA00022618"/>
    </source>
</evidence>
<dbReference type="GO" id="GO:0005525">
    <property type="term" value="F:GTP binding"/>
    <property type="evidence" value="ECO:0007669"/>
    <property type="project" value="UniProtKB-UniRule"/>
</dbReference>
<evidence type="ECO:0000256" key="1">
    <source>
        <dbReference type="ARBA" id="ARBA00001946"/>
    </source>
</evidence>
<gene>
    <name evidence="10" type="primary">engB</name>
    <name evidence="12" type="ORF">HMPREF3225_02021</name>
</gene>
<evidence type="ECO:0000256" key="8">
    <source>
        <dbReference type="ARBA" id="ARBA00023210"/>
    </source>
</evidence>
<comment type="cofactor">
    <cofactor evidence="1">
        <name>Mg(2+)</name>
        <dbReference type="ChEBI" id="CHEBI:18420"/>
    </cofactor>
</comment>
<proteinExistence type="inferred from homology"/>
<comment type="similarity">
    <text evidence="2 10">Belongs to the TRAFAC class TrmE-Era-EngA-EngB-Septin-like GTPase superfamily. EngB GTPase family.</text>
</comment>
<dbReference type="EMBL" id="LRQI01000079">
    <property type="protein sequence ID" value="KXA37067.1"/>
    <property type="molecule type" value="Genomic_DNA"/>
</dbReference>
<name>A0ABD4EDV2_STALU</name>
<evidence type="ECO:0000256" key="5">
    <source>
        <dbReference type="ARBA" id="ARBA00022741"/>
    </source>
</evidence>
<evidence type="ECO:0000256" key="2">
    <source>
        <dbReference type="ARBA" id="ARBA00009638"/>
    </source>
</evidence>
<feature type="domain" description="EngB-type G" evidence="11">
    <location>
        <begin position="31"/>
        <end position="202"/>
    </location>
</feature>
<sequence length="202" mass="23530">MIKRGYNMKINPNNIELLISAVKEEQYPDTNLSEIALSGRSNVGKSTFINSMIGRKNMARTSQQPGKTQTLNFYNIDQQLIFVDVPGYGYAKVSKSQREKFGKMIEEYITTRENLRLVIQLVDLRHDPTQDDILMYNYLKHFDIPTLVICTKEDKIPKGKVQKHLKNIKEKLDLEDEDNIISYSSIKNSRQQQIWNLLEPYL</sequence>
<evidence type="ECO:0000256" key="4">
    <source>
        <dbReference type="ARBA" id="ARBA00022723"/>
    </source>
</evidence>
<keyword evidence="9 10" id="KW-0131">Cell cycle</keyword>
<evidence type="ECO:0000256" key="10">
    <source>
        <dbReference type="HAMAP-Rule" id="MF_00321"/>
    </source>
</evidence>
<keyword evidence="3 10" id="KW-0132">Cell division</keyword>
<evidence type="ECO:0000259" key="11">
    <source>
        <dbReference type="PROSITE" id="PS51706"/>
    </source>
</evidence>
<dbReference type="AlphaFoldDB" id="A0ABD4EDV2"/>
<dbReference type="InterPro" id="IPR019987">
    <property type="entry name" value="GTP-bd_ribosome_bio_YsxC"/>
</dbReference>
<dbReference type="PROSITE" id="PS51706">
    <property type="entry name" value="G_ENGB"/>
    <property type="match status" value="1"/>
</dbReference>
<comment type="function">
    <text evidence="10">Necessary for normal cell division and for the maintenance of normal septation.</text>
</comment>
<dbReference type="GO" id="GO:0000917">
    <property type="term" value="P:division septum assembly"/>
    <property type="evidence" value="ECO:0007669"/>
    <property type="project" value="UniProtKB-KW"/>
</dbReference>
<dbReference type="CDD" id="cd01876">
    <property type="entry name" value="YihA_EngB"/>
    <property type="match status" value="1"/>
</dbReference>
<dbReference type="FunFam" id="3.40.50.300:FF:000098">
    <property type="entry name" value="Probable GTP-binding protein EngB"/>
    <property type="match status" value="1"/>
</dbReference>
<dbReference type="Gene3D" id="3.40.50.300">
    <property type="entry name" value="P-loop containing nucleotide triphosphate hydrolases"/>
    <property type="match status" value="1"/>
</dbReference>
<reference evidence="12 13" key="1">
    <citation type="submission" date="2016-01" db="EMBL/GenBank/DDBJ databases">
        <authorList>
            <person name="Mitreva M."/>
            <person name="Pepin K.H."/>
            <person name="Mihindukulasuriya K.A."/>
            <person name="Fulton R."/>
            <person name="Fronick C."/>
            <person name="O'Laughlin M."/>
            <person name="Miner T."/>
            <person name="Herter B."/>
            <person name="Rosa B.A."/>
            <person name="Cordes M."/>
            <person name="Tomlinson C."/>
            <person name="Wollam A."/>
            <person name="Palsikar V.B."/>
            <person name="Mardis E.R."/>
            <person name="Wilson R.K."/>
        </authorList>
    </citation>
    <scope>NUCLEOTIDE SEQUENCE [LARGE SCALE GENOMIC DNA]</scope>
    <source>
        <strain evidence="12 13">MJR7738</strain>
    </source>
</reference>
<dbReference type="PANTHER" id="PTHR11649:SF13">
    <property type="entry name" value="ENGB-TYPE G DOMAIN-CONTAINING PROTEIN"/>
    <property type="match status" value="1"/>
</dbReference>
<dbReference type="Proteomes" id="UP000070063">
    <property type="component" value="Unassembled WGS sequence"/>
</dbReference>
<evidence type="ECO:0000256" key="7">
    <source>
        <dbReference type="ARBA" id="ARBA00023134"/>
    </source>
</evidence>
<dbReference type="SUPFAM" id="SSF52540">
    <property type="entry name" value="P-loop containing nucleoside triphosphate hydrolases"/>
    <property type="match status" value="1"/>
</dbReference>
<keyword evidence="6" id="KW-0460">Magnesium</keyword>
<dbReference type="GO" id="GO:0046872">
    <property type="term" value="F:metal ion binding"/>
    <property type="evidence" value="ECO:0007669"/>
    <property type="project" value="UniProtKB-KW"/>
</dbReference>
<keyword evidence="7 10" id="KW-0342">GTP-binding</keyword>
<protein>
    <recommendedName>
        <fullName evidence="10">Probable GTP-binding protein EngB</fullName>
    </recommendedName>
</protein>
<comment type="caution">
    <text evidence="12">The sequence shown here is derived from an EMBL/GenBank/DDBJ whole genome shotgun (WGS) entry which is preliminary data.</text>
</comment>
<evidence type="ECO:0000256" key="6">
    <source>
        <dbReference type="ARBA" id="ARBA00022842"/>
    </source>
</evidence>